<dbReference type="GO" id="GO:0016987">
    <property type="term" value="F:sigma factor activity"/>
    <property type="evidence" value="ECO:0007669"/>
    <property type="project" value="UniProtKB-KW"/>
</dbReference>
<dbReference type="AlphaFoldDB" id="A0A1V9G099"/>
<feature type="domain" description="RNA polymerase sigma factor 70 region 4 type 2" evidence="5">
    <location>
        <begin position="125"/>
        <end position="176"/>
    </location>
</feature>
<dbReference type="SUPFAM" id="SSF88946">
    <property type="entry name" value="Sigma2 domain of RNA polymerase sigma factors"/>
    <property type="match status" value="1"/>
</dbReference>
<evidence type="ECO:0000256" key="3">
    <source>
        <dbReference type="ARBA" id="ARBA00023082"/>
    </source>
</evidence>
<dbReference type="PANTHER" id="PTHR43133">
    <property type="entry name" value="RNA POLYMERASE ECF-TYPE SIGMA FACTO"/>
    <property type="match status" value="1"/>
</dbReference>
<dbReference type="PANTHER" id="PTHR43133:SF46">
    <property type="entry name" value="RNA POLYMERASE SIGMA-70 FACTOR ECF SUBFAMILY"/>
    <property type="match status" value="1"/>
</dbReference>
<accession>A0A1V9G099</accession>
<dbReference type="Proteomes" id="UP000192796">
    <property type="component" value="Unassembled WGS sequence"/>
</dbReference>
<dbReference type="InterPro" id="IPR013249">
    <property type="entry name" value="RNA_pol_sigma70_r4_t2"/>
</dbReference>
<evidence type="ECO:0000256" key="4">
    <source>
        <dbReference type="ARBA" id="ARBA00023163"/>
    </source>
</evidence>
<dbReference type="Pfam" id="PF08281">
    <property type="entry name" value="Sigma70_r4_2"/>
    <property type="match status" value="1"/>
</dbReference>
<dbReference type="Gene3D" id="1.10.10.10">
    <property type="entry name" value="Winged helix-like DNA-binding domain superfamily/Winged helix DNA-binding domain"/>
    <property type="match status" value="1"/>
</dbReference>
<evidence type="ECO:0000256" key="2">
    <source>
        <dbReference type="ARBA" id="ARBA00023015"/>
    </source>
</evidence>
<dbReference type="InterPro" id="IPR014284">
    <property type="entry name" value="RNA_pol_sigma-70_dom"/>
</dbReference>
<keyword evidence="4" id="KW-0804">Transcription</keyword>
<gene>
    <name evidence="6" type="ORF">A3860_21740</name>
</gene>
<name>A0A1V9G099_9BACT</name>
<protein>
    <recommendedName>
        <fullName evidence="5">RNA polymerase sigma factor 70 region 4 type 2 domain-containing protein</fullName>
    </recommendedName>
</protein>
<dbReference type="NCBIfam" id="TIGR02937">
    <property type="entry name" value="sigma70-ECF"/>
    <property type="match status" value="1"/>
</dbReference>
<dbReference type="GO" id="GO:0003677">
    <property type="term" value="F:DNA binding"/>
    <property type="evidence" value="ECO:0007669"/>
    <property type="project" value="InterPro"/>
</dbReference>
<evidence type="ECO:0000256" key="1">
    <source>
        <dbReference type="ARBA" id="ARBA00010641"/>
    </source>
</evidence>
<comment type="caution">
    <text evidence="6">The sequence shown here is derived from an EMBL/GenBank/DDBJ whole genome shotgun (WGS) entry which is preliminary data.</text>
</comment>
<keyword evidence="3" id="KW-0731">Sigma factor</keyword>
<dbReference type="STRING" id="1703345.A3860_21740"/>
<dbReference type="GO" id="GO:0006352">
    <property type="term" value="P:DNA-templated transcription initiation"/>
    <property type="evidence" value="ECO:0007669"/>
    <property type="project" value="InterPro"/>
</dbReference>
<dbReference type="Gene3D" id="1.10.1740.10">
    <property type="match status" value="1"/>
</dbReference>
<organism evidence="6 7">
    <name type="scientific">Niastella vici</name>
    <dbReference type="NCBI Taxonomy" id="1703345"/>
    <lineage>
        <taxon>Bacteria</taxon>
        <taxon>Pseudomonadati</taxon>
        <taxon>Bacteroidota</taxon>
        <taxon>Chitinophagia</taxon>
        <taxon>Chitinophagales</taxon>
        <taxon>Chitinophagaceae</taxon>
        <taxon>Niastella</taxon>
    </lineage>
</organism>
<comment type="similarity">
    <text evidence="1">Belongs to the sigma-70 factor family. ECF subfamily.</text>
</comment>
<dbReference type="InterPro" id="IPR013324">
    <property type="entry name" value="RNA_pol_sigma_r3/r4-like"/>
</dbReference>
<dbReference type="InterPro" id="IPR036388">
    <property type="entry name" value="WH-like_DNA-bd_sf"/>
</dbReference>
<dbReference type="InterPro" id="IPR039425">
    <property type="entry name" value="RNA_pol_sigma-70-like"/>
</dbReference>
<dbReference type="InterPro" id="IPR013325">
    <property type="entry name" value="RNA_pol_sigma_r2"/>
</dbReference>
<evidence type="ECO:0000313" key="7">
    <source>
        <dbReference type="Proteomes" id="UP000192796"/>
    </source>
</evidence>
<evidence type="ECO:0000259" key="5">
    <source>
        <dbReference type="Pfam" id="PF08281"/>
    </source>
</evidence>
<keyword evidence="2" id="KW-0805">Transcription regulation</keyword>
<dbReference type="SUPFAM" id="SSF88659">
    <property type="entry name" value="Sigma3 and sigma4 domains of RNA polymerase sigma factors"/>
    <property type="match status" value="1"/>
</dbReference>
<dbReference type="OrthoDB" id="1097528at2"/>
<proteinExistence type="inferred from homology"/>
<dbReference type="RefSeq" id="WP_081147222.1">
    <property type="nucleotide sequence ID" value="NZ_LVYD01000043.1"/>
</dbReference>
<sequence>MTSLYSTYNNDQLLPLLKTGDHDAFTEIYNRYWDKMLFIAGVKCGSIAIAEEIVQDIFLDIWRRHAELEITGELEAYLAVSVKYRVINAQARLKRLLEYQQFEAGRQTAQDRSTEEWLSFQELQERLSQLVNRLPEKCRITYQLSREEGLPQKEVARRLNVTEKAVEANLSRALKILKTSLKNFLSVFFYF</sequence>
<reference evidence="6 7" key="1">
    <citation type="submission" date="2016-03" db="EMBL/GenBank/DDBJ databases">
        <title>Niastella vici sp. nov., isolated from farmland soil.</title>
        <authorList>
            <person name="Chen L."/>
            <person name="Wang D."/>
            <person name="Yang S."/>
            <person name="Wang G."/>
        </authorList>
    </citation>
    <scope>NUCLEOTIDE SEQUENCE [LARGE SCALE GENOMIC DNA]</scope>
    <source>
        <strain evidence="6 7">DJ57</strain>
    </source>
</reference>
<evidence type="ECO:0000313" key="6">
    <source>
        <dbReference type="EMBL" id="OQP64041.1"/>
    </source>
</evidence>
<keyword evidence="7" id="KW-1185">Reference proteome</keyword>
<dbReference type="EMBL" id="LVYD01000043">
    <property type="protein sequence ID" value="OQP64041.1"/>
    <property type="molecule type" value="Genomic_DNA"/>
</dbReference>